<reference evidence="2" key="1">
    <citation type="journal article" date="2016" name="Genome Announc.">
        <title>Complete Genome Sequences of Broad-Host-Range Pseudomonas aeruginosa Bacteriophages phiR18 and phiS12-1.</title>
        <authorList>
            <person name="Furusawa T."/>
            <person name="Iwano H."/>
            <person name="Higuchi H."/>
            <person name="Usui M."/>
            <person name="Maruyama F."/>
            <person name="Nakagawa I."/>
            <person name="Yokota H."/>
            <person name="Tamura Y."/>
        </authorList>
    </citation>
    <scope>NUCLEOTIDE SEQUENCE [LARGE SCALE GENOMIC DNA]</scope>
</reference>
<organism evidence="2 3">
    <name type="scientific">Pseudomonas phage phiR18</name>
    <dbReference type="NCBI Taxonomy" id="1752027"/>
    <lineage>
        <taxon>Viruses</taxon>
        <taxon>Duplodnaviria</taxon>
        <taxon>Heunggongvirae</taxon>
        <taxon>Uroviricota</taxon>
        <taxon>Caudoviricetes</taxon>
        <taxon>Kochitakasuvirus</taxon>
        <taxon>Kochitakasuvirus R18</taxon>
    </lineage>
</organism>
<sequence length="221" mass="25717">MDDIQVRLAKYKDRKEESRYFKTLFYNYGLSFGCPNGGRASDSDEFTTWVEPSLRFVGNADSLTRIGHRGWYVDLSQHDVAYGQVYRLPARNGEERFLAAYVYSYDTDCVTFDITEVFDDKRKAALAADEMARIAAEHSREADREDEINQQKEEARELRAEVRTRMRAVIAGLRWKRHAARMMSPVYIPDIFNVLAMEELSRGFEARAELYKLWKNGPDNL</sequence>
<evidence type="ECO:0000256" key="1">
    <source>
        <dbReference type="SAM" id="Coils"/>
    </source>
</evidence>
<dbReference type="PROSITE" id="PS51257">
    <property type="entry name" value="PROKAR_LIPOPROTEIN"/>
    <property type="match status" value="1"/>
</dbReference>
<keyword evidence="1" id="KW-0175">Coiled coil</keyword>
<dbReference type="KEGG" id="vg:40080240"/>
<keyword evidence="3" id="KW-1185">Reference proteome</keyword>
<accession>A0A0S3UG20</accession>
<dbReference type="Proteomes" id="UP000221614">
    <property type="component" value="Segment"/>
</dbReference>
<dbReference type="GeneID" id="40080240"/>
<name>A0A0S3UG20_9CAUD</name>
<proteinExistence type="predicted"/>
<evidence type="ECO:0000313" key="3">
    <source>
        <dbReference type="Proteomes" id="UP000221614"/>
    </source>
</evidence>
<feature type="coiled-coil region" evidence="1">
    <location>
        <begin position="141"/>
        <end position="168"/>
    </location>
</feature>
<dbReference type="RefSeq" id="YP_009604346.1">
    <property type="nucleotide sequence ID" value="NC_041964.1"/>
</dbReference>
<dbReference type="EMBL" id="LC102729">
    <property type="protein sequence ID" value="BAU16374.1"/>
    <property type="molecule type" value="Genomic_DNA"/>
</dbReference>
<evidence type="ECO:0000313" key="2">
    <source>
        <dbReference type="EMBL" id="BAU16374.1"/>
    </source>
</evidence>
<protein>
    <submittedName>
        <fullName evidence="2">Uncharacterized protein</fullName>
    </submittedName>
</protein>